<dbReference type="HOGENOM" id="CLU_083309_0_0_11"/>
<dbReference type="PANTHER" id="PTHR35010:SF4">
    <property type="entry name" value="BLL5781 PROTEIN"/>
    <property type="match status" value="1"/>
</dbReference>
<evidence type="ECO:0000313" key="2">
    <source>
        <dbReference type="EMBL" id="CCK26801.1"/>
    </source>
</evidence>
<accession>K4QTQ3</accession>
<evidence type="ECO:0000259" key="1">
    <source>
        <dbReference type="PROSITE" id="PS50943"/>
    </source>
</evidence>
<dbReference type="EMBL" id="HE971709">
    <property type="protein sequence ID" value="CCK26801.1"/>
    <property type="molecule type" value="Genomic_DNA"/>
</dbReference>
<feature type="domain" description="HTH cro/C1-type" evidence="1">
    <location>
        <begin position="7"/>
        <end position="61"/>
    </location>
</feature>
<dbReference type="PANTHER" id="PTHR35010">
    <property type="entry name" value="BLL4672 PROTEIN-RELATED"/>
    <property type="match status" value="1"/>
</dbReference>
<dbReference type="eggNOG" id="COG3620">
    <property type="taxonomic scope" value="Bacteria"/>
</dbReference>
<dbReference type="GO" id="GO:0003677">
    <property type="term" value="F:DNA binding"/>
    <property type="evidence" value="ECO:0007669"/>
    <property type="project" value="InterPro"/>
</dbReference>
<proteinExistence type="predicted"/>
<dbReference type="RefSeq" id="WP_015657195.1">
    <property type="nucleotide sequence ID" value="NC_020504.1"/>
</dbReference>
<dbReference type="Gene3D" id="3.30.450.180">
    <property type="match status" value="1"/>
</dbReference>
<name>K4QTQ3_STRDJ</name>
<organism evidence="2 3">
    <name type="scientific">Streptomyces davaonensis (strain DSM 101723 / JCM 4913 / KCC S-0913 / 768)</name>
    <dbReference type="NCBI Taxonomy" id="1214101"/>
    <lineage>
        <taxon>Bacteria</taxon>
        <taxon>Bacillati</taxon>
        <taxon>Actinomycetota</taxon>
        <taxon>Actinomycetes</taxon>
        <taxon>Kitasatosporales</taxon>
        <taxon>Streptomycetaceae</taxon>
        <taxon>Streptomyces</taxon>
    </lineage>
</organism>
<dbReference type="PROSITE" id="PS50943">
    <property type="entry name" value="HTH_CROC1"/>
    <property type="match status" value="1"/>
</dbReference>
<keyword evidence="3" id="KW-1185">Reference proteome</keyword>
<gene>
    <name evidence="2" type="ORF">BN159_2422</name>
</gene>
<dbReference type="OrthoDB" id="2959414at2"/>
<dbReference type="SMART" id="SM00530">
    <property type="entry name" value="HTH_XRE"/>
    <property type="match status" value="1"/>
</dbReference>
<dbReference type="KEGG" id="sdv:BN159_2422"/>
<dbReference type="InterPro" id="IPR001387">
    <property type="entry name" value="Cro/C1-type_HTH"/>
</dbReference>
<dbReference type="PATRIC" id="fig|1214101.3.peg.2459"/>
<reference evidence="2 3" key="1">
    <citation type="journal article" date="2012" name="J. Bacteriol.">
        <title>Genome sequence of the bacterium Streptomyces davawensis JCM 4913 and heterologous production of the unique antibiotic roseoflavin.</title>
        <authorList>
            <person name="Jankowitsch F."/>
            <person name="Schwarz J."/>
            <person name="Ruckert C."/>
            <person name="Gust B."/>
            <person name="Szczepanowski R."/>
            <person name="Blom J."/>
            <person name="Pelzer S."/>
            <person name="Kalinowski J."/>
            <person name="Mack M."/>
        </authorList>
    </citation>
    <scope>NUCLEOTIDE SEQUENCE [LARGE SCALE GENOMIC DNA]</scope>
    <source>
        <strain evidence="3">DSM 101723 / JCM 4913 / KCC S-0913 / 768</strain>
    </source>
</reference>
<evidence type="ECO:0000313" key="3">
    <source>
        <dbReference type="Proteomes" id="UP000008043"/>
    </source>
</evidence>
<dbReference type="Pfam" id="PF01381">
    <property type="entry name" value="HTH_3"/>
    <property type="match status" value="1"/>
</dbReference>
<sequence>MDFPSALRARRTHRRMSQLDLASRAGTTQRHLSFIESGRSAPGRNMIVRLAESLELSLRERNELLLAAGYAPVYPESRLDDPVLAPVQDAIEHILRGHLPYPAVVVDRYGGLIAANSALDVVTEGAAPELLGPGRNVYRLALHPEGMAPRIVNLAEWARHILVRLDGQDELRTELSAYVPELTPSDAPLGFAVPLRLRSSYGELRLMTTVTAFATAVDVTLAELKLEAFLPADRATAVALSAASENHAPGNM</sequence>
<dbReference type="Gene3D" id="1.10.260.40">
    <property type="entry name" value="lambda repressor-like DNA-binding domains"/>
    <property type="match status" value="1"/>
</dbReference>
<dbReference type="InterPro" id="IPR010982">
    <property type="entry name" value="Lambda_DNA-bd_dom_sf"/>
</dbReference>
<dbReference type="Proteomes" id="UP000008043">
    <property type="component" value="Chromosome"/>
</dbReference>
<dbReference type="SUPFAM" id="SSF47413">
    <property type="entry name" value="lambda repressor-like DNA-binding domains"/>
    <property type="match status" value="1"/>
</dbReference>
<dbReference type="AlphaFoldDB" id="K4QTQ3"/>
<dbReference type="STRING" id="1214101.BN159_2422"/>
<protein>
    <submittedName>
        <fullName evidence="2">Transcriptional regulator, XRE family</fullName>
    </submittedName>
</protein>
<dbReference type="InterPro" id="IPR041413">
    <property type="entry name" value="MLTR_LBD"/>
</dbReference>
<dbReference type="Pfam" id="PF17765">
    <property type="entry name" value="MLTR_LBD"/>
    <property type="match status" value="1"/>
</dbReference>
<dbReference type="CDD" id="cd00093">
    <property type="entry name" value="HTH_XRE"/>
    <property type="match status" value="1"/>
</dbReference>